<keyword evidence="2" id="KW-1185">Reference proteome</keyword>
<gene>
    <name evidence="1" type="ORF">DAPPUDRAFT_267677</name>
</gene>
<dbReference type="InParanoid" id="E9HWT8"/>
<dbReference type="HOGENOM" id="CLU_2608460_0_0_1"/>
<dbReference type="Proteomes" id="UP000000305">
    <property type="component" value="Unassembled WGS sequence"/>
</dbReference>
<dbReference type="EMBL" id="GL732959">
    <property type="protein sequence ID" value="EFX63793.1"/>
    <property type="molecule type" value="Genomic_DNA"/>
</dbReference>
<sequence>MFSSLLLRTYLPPTYVLRDSYNKKSASTYIIRTSKLACFNAYISYLVEEQCRQRNFNKKEHFDNYQASIKFGLYEEGAV</sequence>
<protein>
    <submittedName>
        <fullName evidence="1">Uncharacterized protein</fullName>
    </submittedName>
</protein>
<name>E9HWT8_DAPPU</name>
<dbReference type="AlphaFoldDB" id="E9HWT8"/>
<dbReference type="KEGG" id="dpx:DAPPUDRAFT_267677"/>
<accession>E9HWT8</accession>
<evidence type="ECO:0000313" key="1">
    <source>
        <dbReference type="EMBL" id="EFX63793.1"/>
    </source>
</evidence>
<proteinExistence type="predicted"/>
<reference evidence="1 2" key="1">
    <citation type="journal article" date="2011" name="Science">
        <title>The ecoresponsive genome of Daphnia pulex.</title>
        <authorList>
            <person name="Colbourne J.K."/>
            <person name="Pfrender M.E."/>
            <person name="Gilbert D."/>
            <person name="Thomas W.K."/>
            <person name="Tucker A."/>
            <person name="Oakley T.H."/>
            <person name="Tokishita S."/>
            <person name="Aerts A."/>
            <person name="Arnold G.J."/>
            <person name="Basu M.K."/>
            <person name="Bauer D.J."/>
            <person name="Caceres C.E."/>
            <person name="Carmel L."/>
            <person name="Casola C."/>
            <person name="Choi J.H."/>
            <person name="Detter J.C."/>
            <person name="Dong Q."/>
            <person name="Dusheyko S."/>
            <person name="Eads B.D."/>
            <person name="Frohlich T."/>
            <person name="Geiler-Samerotte K.A."/>
            <person name="Gerlach D."/>
            <person name="Hatcher P."/>
            <person name="Jogdeo S."/>
            <person name="Krijgsveld J."/>
            <person name="Kriventseva E.V."/>
            <person name="Kultz D."/>
            <person name="Laforsch C."/>
            <person name="Lindquist E."/>
            <person name="Lopez J."/>
            <person name="Manak J.R."/>
            <person name="Muller J."/>
            <person name="Pangilinan J."/>
            <person name="Patwardhan R.P."/>
            <person name="Pitluck S."/>
            <person name="Pritham E.J."/>
            <person name="Rechtsteiner A."/>
            <person name="Rho M."/>
            <person name="Rogozin I.B."/>
            <person name="Sakarya O."/>
            <person name="Salamov A."/>
            <person name="Schaack S."/>
            <person name="Shapiro H."/>
            <person name="Shiga Y."/>
            <person name="Skalitzky C."/>
            <person name="Smith Z."/>
            <person name="Souvorov A."/>
            <person name="Sung W."/>
            <person name="Tang Z."/>
            <person name="Tsuchiya D."/>
            <person name="Tu H."/>
            <person name="Vos H."/>
            <person name="Wang M."/>
            <person name="Wolf Y.I."/>
            <person name="Yamagata H."/>
            <person name="Yamada T."/>
            <person name="Ye Y."/>
            <person name="Shaw J.R."/>
            <person name="Andrews J."/>
            <person name="Crease T.J."/>
            <person name="Tang H."/>
            <person name="Lucas S.M."/>
            <person name="Robertson H.M."/>
            <person name="Bork P."/>
            <person name="Koonin E.V."/>
            <person name="Zdobnov E.M."/>
            <person name="Grigoriev I.V."/>
            <person name="Lynch M."/>
            <person name="Boore J.L."/>
        </authorList>
    </citation>
    <scope>NUCLEOTIDE SEQUENCE [LARGE SCALE GENOMIC DNA]</scope>
</reference>
<organism evidence="1 2">
    <name type="scientific">Daphnia pulex</name>
    <name type="common">Water flea</name>
    <dbReference type="NCBI Taxonomy" id="6669"/>
    <lineage>
        <taxon>Eukaryota</taxon>
        <taxon>Metazoa</taxon>
        <taxon>Ecdysozoa</taxon>
        <taxon>Arthropoda</taxon>
        <taxon>Crustacea</taxon>
        <taxon>Branchiopoda</taxon>
        <taxon>Diplostraca</taxon>
        <taxon>Cladocera</taxon>
        <taxon>Anomopoda</taxon>
        <taxon>Daphniidae</taxon>
        <taxon>Daphnia</taxon>
    </lineage>
</organism>
<dbReference type="PhylomeDB" id="E9HWT8"/>
<evidence type="ECO:0000313" key="2">
    <source>
        <dbReference type="Proteomes" id="UP000000305"/>
    </source>
</evidence>